<evidence type="ECO:0000259" key="2">
    <source>
        <dbReference type="Pfam" id="PF13699"/>
    </source>
</evidence>
<dbReference type="Proteomes" id="UP000606600">
    <property type="component" value="Unassembled WGS sequence"/>
</dbReference>
<accession>A0ABR7WLG6</accession>
<sequence length="381" mass="41741">MKALPKRMIRRRKKAPADGAFFKKEGQEPGFFSEAAHDTFFQPSAAAVQRKCADCEKEEKAQRMPDKKEEDKKLHKKGEEKKEEDKKLHKKGDDKKEEDKKLQRQEAVSGAKAANTSSYINTLSGSGNPLPNSAQQFFGERMGYDFSGVRVHNDRGAVESAQEMNAKAYAIDNHIVFSEGQYDTESHAGKKLLAHELTHIMQQDARNTISRKEGEAVEEEPACTAGSVDLEANTSAGYAKGAGTVAKENKTKSKGCPNCEDECVSVTGSLSVPYKVTTNITLPAVPANLTPCQQDRVKTAINGPLAAHERQHVKAFETFNGTPSLPINYQGCEGGYNSHLEAMAEAEFERRKASADAKSAALDPFSVPVDLCCKDKEVPKK</sequence>
<evidence type="ECO:0000313" key="4">
    <source>
        <dbReference type="Proteomes" id="UP000606600"/>
    </source>
</evidence>
<evidence type="ECO:0000256" key="1">
    <source>
        <dbReference type="SAM" id="MobiDB-lite"/>
    </source>
</evidence>
<keyword evidence="4" id="KW-1185">Reference proteome</keyword>
<protein>
    <submittedName>
        <fullName evidence="3">DUF4157 domain-containing protein</fullName>
    </submittedName>
</protein>
<feature type="compositionally biased region" description="Basic residues" evidence="1">
    <location>
        <begin position="1"/>
        <end position="14"/>
    </location>
</feature>
<comment type="caution">
    <text evidence="3">The sequence shown here is derived from an EMBL/GenBank/DDBJ whole genome shotgun (WGS) entry which is preliminary data.</text>
</comment>
<reference evidence="3 4" key="1">
    <citation type="submission" date="2020-09" db="EMBL/GenBank/DDBJ databases">
        <title>Novel species of Mucilaginibacter isolated from a glacier on the Tibetan Plateau.</title>
        <authorList>
            <person name="Liu Q."/>
            <person name="Xin Y.-H."/>
        </authorList>
    </citation>
    <scope>NUCLEOTIDE SEQUENCE [LARGE SCALE GENOMIC DNA]</scope>
    <source>
        <strain evidence="3 4">ZT4R22</strain>
    </source>
</reference>
<gene>
    <name evidence="3" type="ORF">IDJ77_05015</name>
</gene>
<dbReference type="Pfam" id="PF13699">
    <property type="entry name" value="eCIS_core"/>
    <property type="match status" value="1"/>
</dbReference>
<feature type="domain" description="eCIS core" evidence="2">
    <location>
        <begin position="129"/>
        <end position="205"/>
    </location>
</feature>
<name>A0ABR7WLG6_9SPHI</name>
<dbReference type="RefSeq" id="WP_191187831.1">
    <property type="nucleotide sequence ID" value="NZ_JACWMY010000002.1"/>
</dbReference>
<feature type="region of interest" description="Disordered" evidence="1">
    <location>
        <begin position="1"/>
        <end position="23"/>
    </location>
</feature>
<feature type="compositionally biased region" description="Polar residues" evidence="1">
    <location>
        <begin position="114"/>
        <end position="134"/>
    </location>
</feature>
<feature type="compositionally biased region" description="Basic and acidic residues" evidence="1">
    <location>
        <begin position="51"/>
        <end position="104"/>
    </location>
</feature>
<proteinExistence type="predicted"/>
<evidence type="ECO:0000313" key="3">
    <source>
        <dbReference type="EMBL" id="MBD1363166.1"/>
    </source>
</evidence>
<feature type="region of interest" description="Disordered" evidence="1">
    <location>
        <begin position="46"/>
        <end position="134"/>
    </location>
</feature>
<dbReference type="InterPro" id="IPR025295">
    <property type="entry name" value="eCIS_core_dom"/>
</dbReference>
<dbReference type="EMBL" id="JACWMY010000002">
    <property type="protein sequence ID" value="MBD1363166.1"/>
    <property type="molecule type" value="Genomic_DNA"/>
</dbReference>
<organism evidence="3 4">
    <name type="scientific">Mucilaginibacter pankratovii</name>
    <dbReference type="NCBI Taxonomy" id="2772110"/>
    <lineage>
        <taxon>Bacteria</taxon>
        <taxon>Pseudomonadati</taxon>
        <taxon>Bacteroidota</taxon>
        <taxon>Sphingobacteriia</taxon>
        <taxon>Sphingobacteriales</taxon>
        <taxon>Sphingobacteriaceae</taxon>
        <taxon>Mucilaginibacter</taxon>
    </lineage>
</organism>